<evidence type="ECO:0000313" key="1">
    <source>
        <dbReference type="EMBL" id="GMG82169.1"/>
    </source>
</evidence>
<name>A0ABQ6LNG3_9RHOB</name>
<gene>
    <name evidence="1" type="ORF">LNKW23_13820</name>
</gene>
<evidence type="ECO:0000313" key="2">
    <source>
        <dbReference type="Proteomes" id="UP001239909"/>
    </source>
</evidence>
<dbReference type="Proteomes" id="UP001239909">
    <property type="component" value="Unassembled WGS sequence"/>
</dbReference>
<dbReference type="RefSeq" id="WP_285670927.1">
    <property type="nucleotide sequence ID" value="NZ_BSYI01000008.1"/>
</dbReference>
<organism evidence="1 2">
    <name type="scientific">Paralimibaculum aggregatum</name>
    <dbReference type="NCBI Taxonomy" id="3036245"/>
    <lineage>
        <taxon>Bacteria</taxon>
        <taxon>Pseudomonadati</taxon>
        <taxon>Pseudomonadota</taxon>
        <taxon>Alphaproteobacteria</taxon>
        <taxon>Rhodobacterales</taxon>
        <taxon>Paracoccaceae</taxon>
        <taxon>Paralimibaculum</taxon>
    </lineage>
</organism>
<protein>
    <submittedName>
        <fullName evidence="1">Uncharacterized protein</fullName>
    </submittedName>
</protein>
<comment type="caution">
    <text evidence="1">The sequence shown here is derived from an EMBL/GenBank/DDBJ whole genome shotgun (WGS) entry which is preliminary data.</text>
</comment>
<dbReference type="EMBL" id="BSYI01000008">
    <property type="protein sequence ID" value="GMG82169.1"/>
    <property type="molecule type" value="Genomic_DNA"/>
</dbReference>
<accession>A0ABQ6LNG3</accession>
<proteinExistence type="predicted"/>
<keyword evidence="2" id="KW-1185">Reference proteome</keyword>
<sequence>MTEIQTRPARTAEIAGTPESFFLADGRIDYPRALAAGRRCRSAAVCAAGAGAVRGARQAADAAASQGAETGRSLLGRLARFWLSPSPVIR</sequence>
<reference evidence="1 2" key="1">
    <citation type="submission" date="2023-04" db="EMBL/GenBank/DDBJ databases">
        <title>Marinoamorphus aggregata gen. nov., sp. Nov., isolate from tissue of brittle star Ophioplocus japonicus.</title>
        <authorList>
            <person name="Kawano K."/>
            <person name="Sawayama S."/>
            <person name="Nakagawa S."/>
        </authorList>
    </citation>
    <scope>NUCLEOTIDE SEQUENCE [LARGE SCALE GENOMIC DNA]</scope>
    <source>
        <strain evidence="1 2">NKW23</strain>
    </source>
</reference>